<feature type="region of interest" description="Disordered" evidence="1">
    <location>
        <begin position="88"/>
        <end position="138"/>
    </location>
</feature>
<dbReference type="RefSeq" id="XP_047009184.1">
    <property type="nucleotide sequence ID" value="XM_047153228.2"/>
</dbReference>
<protein>
    <submittedName>
        <fullName evidence="3">Uncharacterized protein LOC124626971</fullName>
    </submittedName>
</protein>
<accession>A0A2D0QTG1</accession>
<dbReference type="KEGG" id="ipu:124626971"/>
<reference evidence="2" key="1">
    <citation type="journal article" date="2016" name="Nat. Commun.">
        <title>The channel catfish genome sequence provides insights into the evolution of scale formation in teleosts.</title>
        <authorList>
            <person name="Liu Z."/>
            <person name="Liu S."/>
            <person name="Yao J."/>
            <person name="Bao L."/>
            <person name="Zhang J."/>
            <person name="Li Y."/>
            <person name="Jiang C."/>
            <person name="Sun L."/>
            <person name="Wang R."/>
            <person name="Zhang Y."/>
            <person name="Zhou T."/>
            <person name="Zeng Q."/>
            <person name="Fu Q."/>
            <person name="Gao S."/>
            <person name="Li N."/>
            <person name="Koren S."/>
            <person name="Jiang Y."/>
            <person name="Zimin A."/>
            <person name="Xu P."/>
            <person name="Phillippy A.M."/>
            <person name="Geng X."/>
            <person name="Song L."/>
            <person name="Sun F."/>
            <person name="Li C."/>
            <person name="Wang X."/>
            <person name="Chen A."/>
            <person name="Jin Y."/>
            <person name="Yuan Z."/>
            <person name="Yang Y."/>
            <person name="Tan S."/>
            <person name="Peatman E."/>
            <person name="Lu J."/>
            <person name="Qin Z."/>
            <person name="Dunham R."/>
            <person name="Li Z."/>
            <person name="Sonstegard T."/>
            <person name="Feng J."/>
            <person name="Danzmann R.G."/>
            <person name="Schroeder S."/>
            <person name="Scheffler B."/>
            <person name="Duke M.V."/>
            <person name="Ballard L."/>
            <person name="Kucuktas H."/>
            <person name="Kaltenboeck L."/>
            <person name="Liu H."/>
            <person name="Armbruster J."/>
            <person name="Xie Y."/>
            <person name="Kirby M.L."/>
            <person name="Tian Y."/>
            <person name="Flanagan M.E."/>
            <person name="Mu W."/>
            <person name="Waldbieser G.C."/>
        </authorList>
    </citation>
    <scope>NUCLEOTIDE SEQUENCE [LARGE SCALE GENOMIC DNA]</scope>
    <source>
        <strain evidence="2">SDA103</strain>
    </source>
</reference>
<organism evidence="2 3">
    <name type="scientific">Ictalurus punctatus</name>
    <name type="common">Channel catfish</name>
    <name type="synonym">Silurus punctatus</name>
    <dbReference type="NCBI Taxonomy" id="7998"/>
    <lineage>
        <taxon>Eukaryota</taxon>
        <taxon>Metazoa</taxon>
        <taxon>Chordata</taxon>
        <taxon>Craniata</taxon>
        <taxon>Vertebrata</taxon>
        <taxon>Euteleostomi</taxon>
        <taxon>Actinopterygii</taxon>
        <taxon>Neopterygii</taxon>
        <taxon>Teleostei</taxon>
        <taxon>Ostariophysi</taxon>
        <taxon>Siluriformes</taxon>
        <taxon>Ictaluridae</taxon>
        <taxon>Ictalurus</taxon>
    </lineage>
</organism>
<evidence type="ECO:0000313" key="2">
    <source>
        <dbReference type="Proteomes" id="UP000221080"/>
    </source>
</evidence>
<gene>
    <name evidence="3" type="primary">LOC124626971</name>
</gene>
<evidence type="ECO:0000313" key="3">
    <source>
        <dbReference type="RefSeq" id="XP_047009184.1"/>
    </source>
</evidence>
<feature type="compositionally biased region" description="Low complexity" evidence="1">
    <location>
        <begin position="113"/>
        <end position="131"/>
    </location>
</feature>
<reference evidence="3" key="2">
    <citation type="submission" date="2025-08" db="UniProtKB">
        <authorList>
            <consortium name="RefSeq"/>
        </authorList>
    </citation>
    <scope>IDENTIFICATION</scope>
    <source>
        <tissue evidence="3">Blood</tissue>
    </source>
</reference>
<sequence length="138" mass="14963">MEAHNAGFGFLFAALEGLEGFDLNTRYQLSHLFADLTLLVDVLRTPSTTSTFPPPLRYRLSPAATLVDASTQTGPAVNTPYLYSADDYEAMDSPSTDYSDDPLSPIPSPGHTPYHPSFSPSYSPARPSYSPTSPPFSQ</sequence>
<keyword evidence="2" id="KW-1185">Reference proteome</keyword>
<dbReference type="AlphaFoldDB" id="A0A2D0QTG1"/>
<dbReference type="Proteomes" id="UP000221080">
    <property type="component" value="Chromosome 4"/>
</dbReference>
<name>A0A2D0QTG1_ICTPU</name>
<dbReference type="GeneID" id="124626971"/>
<evidence type="ECO:0000256" key="1">
    <source>
        <dbReference type="SAM" id="MobiDB-lite"/>
    </source>
</evidence>
<proteinExistence type="predicted"/>